<dbReference type="Proteomes" id="UP000265520">
    <property type="component" value="Unassembled WGS sequence"/>
</dbReference>
<evidence type="ECO:0000313" key="2">
    <source>
        <dbReference type="Proteomes" id="UP000265520"/>
    </source>
</evidence>
<feature type="non-terminal residue" evidence="1">
    <location>
        <position position="35"/>
    </location>
</feature>
<name>A0A392WD75_9FABA</name>
<keyword evidence="2" id="KW-1185">Reference proteome</keyword>
<evidence type="ECO:0000313" key="1">
    <source>
        <dbReference type="EMBL" id="MCI96650.1"/>
    </source>
</evidence>
<dbReference type="EMBL" id="LXQA011420332">
    <property type="protein sequence ID" value="MCI96650.1"/>
    <property type="molecule type" value="Genomic_DNA"/>
</dbReference>
<proteinExistence type="predicted"/>
<organism evidence="1 2">
    <name type="scientific">Trifolium medium</name>
    <dbReference type="NCBI Taxonomy" id="97028"/>
    <lineage>
        <taxon>Eukaryota</taxon>
        <taxon>Viridiplantae</taxon>
        <taxon>Streptophyta</taxon>
        <taxon>Embryophyta</taxon>
        <taxon>Tracheophyta</taxon>
        <taxon>Spermatophyta</taxon>
        <taxon>Magnoliopsida</taxon>
        <taxon>eudicotyledons</taxon>
        <taxon>Gunneridae</taxon>
        <taxon>Pentapetalae</taxon>
        <taxon>rosids</taxon>
        <taxon>fabids</taxon>
        <taxon>Fabales</taxon>
        <taxon>Fabaceae</taxon>
        <taxon>Papilionoideae</taxon>
        <taxon>50 kb inversion clade</taxon>
        <taxon>NPAAA clade</taxon>
        <taxon>Hologalegina</taxon>
        <taxon>IRL clade</taxon>
        <taxon>Trifolieae</taxon>
        <taxon>Trifolium</taxon>
    </lineage>
</organism>
<comment type="caution">
    <text evidence="1">The sequence shown here is derived from an EMBL/GenBank/DDBJ whole genome shotgun (WGS) entry which is preliminary data.</text>
</comment>
<reference evidence="1 2" key="1">
    <citation type="journal article" date="2018" name="Front. Plant Sci.">
        <title>Red Clover (Trifolium pratense) and Zigzag Clover (T. medium) - A Picture of Genomic Similarities and Differences.</title>
        <authorList>
            <person name="Dluhosova J."/>
            <person name="Istvanek J."/>
            <person name="Nedelnik J."/>
            <person name="Repkova J."/>
        </authorList>
    </citation>
    <scope>NUCLEOTIDE SEQUENCE [LARGE SCALE GENOMIC DNA]</scope>
    <source>
        <strain evidence="2">cv. 10/8</strain>
        <tissue evidence="1">Leaf</tissue>
    </source>
</reference>
<sequence>MWCVGPINRGRPDPARPARKPYQLPEGFWLERGSF</sequence>
<dbReference type="AlphaFoldDB" id="A0A392WD75"/>
<protein>
    <submittedName>
        <fullName evidence="1">Uncharacterized protein</fullName>
    </submittedName>
</protein>
<accession>A0A392WD75</accession>